<evidence type="ECO:0000259" key="8">
    <source>
        <dbReference type="PROSITE" id="PS50928"/>
    </source>
</evidence>
<dbReference type="Pfam" id="PF00528">
    <property type="entry name" value="BPD_transp_1"/>
    <property type="match status" value="1"/>
</dbReference>
<dbReference type="OrthoDB" id="147639at2"/>
<dbReference type="InterPro" id="IPR035906">
    <property type="entry name" value="MetI-like_sf"/>
</dbReference>
<keyword evidence="2 7" id="KW-0813">Transport</keyword>
<accession>A0A2S6GY67</accession>
<name>A0A2S6GY67_9PSEU</name>
<evidence type="ECO:0000313" key="9">
    <source>
        <dbReference type="EMBL" id="PPK70174.1"/>
    </source>
</evidence>
<evidence type="ECO:0000256" key="4">
    <source>
        <dbReference type="ARBA" id="ARBA00022692"/>
    </source>
</evidence>
<evidence type="ECO:0000256" key="7">
    <source>
        <dbReference type="RuleBase" id="RU363032"/>
    </source>
</evidence>
<reference evidence="9 10" key="1">
    <citation type="submission" date="2018-02" db="EMBL/GenBank/DDBJ databases">
        <title>Genomic Encyclopedia of Archaeal and Bacterial Type Strains, Phase II (KMG-II): from individual species to whole genera.</title>
        <authorList>
            <person name="Goeker M."/>
        </authorList>
    </citation>
    <scope>NUCLEOTIDE SEQUENCE [LARGE SCALE GENOMIC DNA]</scope>
    <source>
        <strain evidence="9 10">YU 961-1</strain>
    </source>
</reference>
<evidence type="ECO:0000256" key="5">
    <source>
        <dbReference type="ARBA" id="ARBA00022989"/>
    </source>
</evidence>
<evidence type="ECO:0000256" key="6">
    <source>
        <dbReference type="ARBA" id="ARBA00023136"/>
    </source>
</evidence>
<dbReference type="Proteomes" id="UP000239203">
    <property type="component" value="Unassembled WGS sequence"/>
</dbReference>
<dbReference type="AlphaFoldDB" id="A0A2S6GY67"/>
<comment type="similarity">
    <text evidence="7">Belongs to the binding-protein-dependent transport system permease family.</text>
</comment>
<dbReference type="PANTHER" id="PTHR30465:SF0">
    <property type="entry name" value="OLIGOPEPTIDE TRANSPORT SYSTEM PERMEASE PROTEIN APPB"/>
    <property type="match status" value="1"/>
</dbReference>
<comment type="caution">
    <text evidence="9">The sequence shown here is derived from an EMBL/GenBank/DDBJ whole genome shotgun (WGS) entry which is preliminary data.</text>
</comment>
<keyword evidence="3" id="KW-1003">Cell membrane</keyword>
<proteinExistence type="inferred from homology"/>
<dbReference type="InterPro" id="IPR000515">
    <property type="entry name" value="MetI-like"/>
</dbReference>
<dbReference type="PANTHER" id="PTHR30465">
    <property type="entry name" value="INNER MEMBRANE ABC TRANSPORTER"/>
    <property type="match status" value="1"/>
</dbReference>
<dbReference type="GO" id="GO:0055085">
    <property type="term" value="P:transmembrane transport"/>
    <property type="evidence" value="ECO:0007669"/>
    <property type="project" value="InterPro"/>
</dbReference>
<evidence type="ECO:0000256" key="3">
    <source>
        <dbReference type="ARBA" id="ARBA00022475"/>
    </source>
</evidence>
<dbReference type="CDD" id="cd06261">
    <property type="entry name" value="TM_PBP2"/>
    <property type="match status" value="1"/>
</dbReference>
<dbReference type="SUPFAM" id="SSF161098">
    <property type="entry name" value="MetI-like"/>
    <property type="match status" value="1"/>
</dbReference>
<feature type="transmembrane region" description="Helical" evidence="7">
    <location>
        <begin position="191"/>
        <end position="214"/>
    </location>
</feature>
<feature type="transmembrane region" description="Helical" evidence="7">
    <location>
        <begin position="100"/>
        <end position="123"/>
    </location>
</feature>
<evidence type="ECO:0000313" key="10">
    <source>
        <dbReference type="Proteomes" id="UP000239203"/>
    </source>
</evidence>
<dbReference type="Pfam" id="PF19300">
    <property type="entry name" value="BPD_transp_1_N"/>
    <property type="match status" value="1"/>
</dbReference>
<dbReference type="EMBL" id="PTIX01000002">
    <property type="protein sequence ID" value="PPK70174.1"/>
    <property type="molecule type" value="Genomic_DNA"/>
</dbReference>
<comment type="subcellular location">
    <subcellularLocation>
        <location evidence="1 7">Cell membrane</location>
        <topology evidence="1 7">Multi-pass membrane protein</topology>
    </subcellularLocation>
</comment>
<dbReference type="RefSeq" id="WP_104476966.1">
    <property type="nucleotide sequence ID" value="NZ_CP154825.1"/>
</dbReference>
<dbReference type="InterPro" id="IPR045621">
    <property type="entry name" value="BPD_transp_1_N"/>
</dbReference>
<keyword evidence="4 7" id="KW-0812">Transmembrane</keyword>
<organism evidence="9 10">
    <name type="scientific">Actinokineospora auranticolor</name>
    <dbReference type="NCBI Taxonomy" id="155976"/>
    <lineage>
        <taxon>Bacteria</taxon>
        <taxon>Bacillati</taxon>
        <taxon>Actinomycetota</taxon>
        <taxon>Actinomycetes</taxon>
        <taxon>Pseudonocardiales</taxon>
        <taxon>Pseudonocardiaceae</taxon>
        <taxon>Actinokineospora</taxon>
    </lineage>
</organism>
<feature type="transmembrane region" description="Helical" evidence="7">
    <location>
        <begin position="9"/>
        <end position="31"/>
    </location>
</feature>
<protein>
    <submittedName>
        <fullName evidence="9">Peptide/nickel transport system permease protein</fullName>
    </submittedName>
</protein>
<feature type="transmembrane region" description="Helical" evidence="7">
    <location>
        <begin position="130"/>
        <end position="154"/>
    </location>
</feature>
<dbReference type="Gene3D" id="1.10.3720.10">
    <property type="entry name" value="MetI-like"/>
    <property type="match status" value="1"/>
</dbReference>
<keyword evidence="6 7" id="KW-0472">Membrane</keyword>
<dbReference type="PROSITE" id="PS50928">
    <property type="entry name" value="ABC_TM1"/>
    <property type="match status" value="1"/>
</dbReference>
<sequence>MIRYIIRRLLISIPILGIGSIFAFFLVAAAGNPVAELKAKPGVTAQQIHDLEVSLGLDQPIIVRYWKWLVDFVQGDWGQSIALGQAKVDIFDSIMRGLWITARLVVFAELLAIVLGVVVGVIAAVKQYSIFDYLATSSAFLMFSMPVLCVAVILKTYGIKFNNVLESLGMDRWVSTVSPTPDQVDRTFGEAIFKLTGTYVLPTLTLALISFAAYSRFQRASMLETLNSDYVRTARAKGISQRRVIFKHAFRNALIPVTTLFSINAAALFSGAIVTETVFGWKGMGNLLVQSIRTFDPYMLMGWLMVTAALVIVFNLVADIMYGILDPRIRLA</sequence>
<feature type="domain" description="ABC transmembrane type-1" evidence="8">
    <location>
        <begin position="98"/>
        <end position="322"/>
    </location>
</feature>
<dbReference type="GO" id="GO:0005886">
    <property type="term" value="C:plasma membrane"/>
    <property type="evidence" value="ECO:0007669"/>
    <property type="project" value="UniProtKB-SubCell"/>
</dbReference>
<gene>
    <name evidence="9" type="ORF">CLV40_10284</name>
</gene>
<feature type="transmembrane region" description="Helical" evidence="7">
    <location>
        <begin position="301"/>
        <end position="325"/>
    </location>
</feature>
<keyword evidence="5 7" id="KW-1133">Transmembrane helix</keyword>
<keyword evidence="10" id="KW-1185">Reference proteome</keyword>
<evidence type="ECO:0000256" key="1">
    <source>
        <dbReference type="ARBA" id="ARBA00004651"/>
    </source>
</evidence>
<evidence type="ECO:0000256" key="2">
    <source>
        <dbReference type="ARBA" id="ARBA00022448"/>
    </source>
</evidence>
<feature type="transmembrane region" description="Helical" evidence="7">
    <location>
        <begin position="253"/>
        <end position="281"/>
    </location>
</feature>